<reference evidence="1" key="1">
    <citation type="submission" date="2015-01" db="EMBL/GenBank/DDBJ databases">
        <title>The Genome Sequence of Cladophialophora bantiana CBS 173.52.</title>
        <authorList>
            <consortium name="The Broad Institute Genomics Platform"/>
            <person name="Cuomo C."/>
            <person name="de Hoog S."/>
            <person name="Gorbushina A."/>
            <person name="Stielow B."/>
            <person name="Teixiera M."/>
            <person name="Abouelleil A."/>
            <person name="Chapman S.B."/>
            <person name="Priest M."/>
            <person name="Young S.K."/>
            <person name="Wortman J."/>
            <person name="Nusbaum C."/>
            <person name="Birren B."/>
        </authorList>
    </citation>
    <scope>NUCLEOTIDE SEQUENCE [LARGE SCALE GENOMIC DNA]</scope>
    <source>
        <strain evidence="1">CBS 173.52</strain>
    </source>
</reference>
<dbReference type="OrthoDB" id="5086500at2759"/>
<accession>A0A0D2F316</accession>
<dbReference type="VEuPathDB" id="FungiDB:Z519_02007"/>
<gene>
    <name evidence="1" type="ORF">Z519_02007</name>
</gene>
<evidence type="ECO:0000313" key="2">
    <source>
        <dbReference type="Proteomes" id="UP000053789"/>
    </source>
</evidence>
<dbReference type="RefSeq" id="XP_016623285.1">
    <property type="nucleotide sequence ID" value="XM_016759764.1"/>
</dbReference>
<name>A0A0D2F316_CLAB1</name>
<dbReference type="EMBL" id="KN846982">
    <property type="protein sequence ID" value="KIW96616.1"/>
    <property type="molecule type" value="Genomic_DNA"/>
</dbReference>
<sequence length="109" mass="12601">MFVPMMKRLRIFFLWEQEKTNLGGKYDYIGHESSAATILDDTERCGLPCDPRNMCRFEGRTLPERGRCYAPVRYASEAESVIAGRWVEADAKLNTMRTNQAAELLRDYT</sequence>
<keyword evidence="2" id="KW-1185">Reference proteome</keyword>
<dbReference type="AlphaFoldDB" id="A0A0D2F316"/>
<dbReference type="HOGENOM" id="CLU_2183661_0_0_1"/>
<proteinExistence type="predicted"/>
<organism evidence="1 2">
    <name type="scientific">Cladophialophora bantiana (strain ATCC 10958 / CBS 173.52 / CDC B-1940 / NIH 8579)</name>
    <name type="common">Xylohypha bantiana</name>
    <dbReference type="NCBI Taxonomy" id="1442370"/>
    <lineage>
        <taxon>Eukaryota</taxon>
        <taxon>Fungi</taxon>
        <taxon>Dikarya</taxon>
        <taxon>Ascomycota</taxon>
        <taxon>Pezizomycotina</taxon>
        <taxon>Eurotiomycetes</taxon>
        <taxon>Chaetothyriomycetidae</taxon>
        <taxon>Chaetothyriales</taxon>
        <taxon>Herpotrichiellaceae</taxon>
        <taxon>Cladophialophora</taxon>
    </lineage>
</organism>
<dbReference type="Proteomes" id="UP000053789">
    <property type="component" value="Unassembled WGS sequence"/>
</dbReference>
<protein>
    <submittedName>
        <fullName evidence="1">Uncharacterized protein</fullName>
    </submittedName>
</protein>
<dbReference type="GeneID" id="27694935"/>
<evidence type="ECO:0000313" key="1">
    <source>
        <dbReference type="EMBL" id="KIW96616.1"/>
    </source>
</evidence>